<organism evidence="1 2">
    <name type="scientific">Macroventuria anomochaeta</name>
    <dbReference type="NCBI Taxonomy" id="301207"/>
    <lineage>
        <taxon>Eukaryota</taxon>
        <taxon>Fungi</taxon>
        <taxon>Dikarya</taxon>
        <taxon>Ascomycota</taxon>
        <taxon>Pezizomycotina</taxon>
        <taxon>Dothideomycetes</taxon>
        <taxon>Pleosporomycetidae</taxon>
        <taxon>Pleosporales</taxon>
        <taxon>Pleosporineae</taxon>
        <taxon>Didymellaceae</taxon>
        <taxon>Macroventuria</taxon>
    </lineage>
</organism>
<evidence type="ECO:0000313" key="2">
    <source>
        <dbReference type="Proteomes" id="UP000799754"/>
    </source>
</evidence>
<keyword evidence="2" id="KW-1185">Reference proteome</keyword>
<name>A0ACB6SH08_9PLEO</name>
<reference evidence="1" key="1">
    <citation type="journal article" date="2020" name="Stud. Mycol.">
        <title>101 Dothideomycetes genomes: a test case for predicting lifestyles and emergence of pathogens.</title>
        <authorList>
            <person name="Haridas S."/>
            <person name="Albert R."/>
            <person name="Binder M."/>
            <person name="Bloem J."/>
            <person name="Labutti K."/>
            <person name="Salamov A."/>
            <person name="Andreopoulos B."/>
            <person name="Baker S."/>
            <person name="Barry K."/>
            <person name="Bills G."/>
            <person name="Bluhm B."/>
            <person name="Cannon C."/>
            <person name="Castanera R."/>
            <person name="Culley D."/>
            <person name="Daum C."/>
            <person name="Ezra D."/>
            <person name="Gonzalez J."/>
            <person name="Henrissat B."/>
            <person name="Kuo A."/>
            <person name="Liang C."/>
            <person name="Lipzen A."/>
            <person name="Lutzoni F."/>
            <person name="Magnuson J."/>
            <person name="Mondo S."/>
            <person name="Nolan M."/>
            <person name="Ohm R."/>
            <person name="Pangilinan J."/>
            <person name="Park H.-J."/>
            <person name="Ramirez L."/>
            <person name="Alfaro M."/>
            <person name="Sun H."/>
            <person name="Tritt A."/>
            <person name="Yoshinaga Y."/>
            <person name="Zwiers L.-H."/>
            <person name="Turgeon B."/>
            <person name="Goodwin S."/>
            <person name="Spatafora J."/>
            <person name="Crous P."/>
            <person name="Grigoriev I."/>
        </authorList>
    </citation>
    <scope>NUCLEOTIDE SEQUENCE</scope>
    <source>
        <strain evidence="1">CBS 525.71</strain>
    </source>
</reference>
<proteinExistence type="predicted"/>
<evidence type="ECO:0000313" key="1">
    <source>
        <dbReference type="EMBL" id="KAF2632875.1"/>
    </source>
</evidence>
<sequence length="896" mass="100109">MQANVTPPQEQLTATIPDSETQRLFQCSTCKKSFTRADHLTRHVRAHTRQKPYICPVCSKGFARIDLLKRHVTNHNSDSAAKRQKREIARDTRVVQACEACSQSHLRCEDEKPCSRCKKRNIACRVPETFTADDNEVNELDAVHAAQDLLDLSTGFDYGSPTPLPGNNKNLTPQMSDGNKQDFLLPSISVEQMAPSSGSHSTGRERSFNTSNNVKQGPGTLAIDQLYTDTDNTPLAFFDNTMSNFDDTPTIDPFLPDYFRNMPPFESFLSGHATPRGIMDLNFDMDVGLTDLDLGLLDQYNFQVPFTAGTPSTDAHGLESQPLESDSAPVRAEAFKQSIWRYMPRRDKDHSGMEQTNLAFPDSDKDSSRRTHLPQRRALNERLGRVSRDRVMALVLGTCSPENVKRIASAFPSVELLDGLIQFFLTSPALDVQSWFHLPTLSLAKLSPELLACIISAGAASTPDIPLRKLGFALHEAARMGQAKSFEEDNSAIRDLQHVRTFLLQLVVGMWSGVSRKMEIAESFLQPLVTMIRRGGRLRRSTWKDIVPSAEEEGSALEAKWEEWVHQESYLRLIYRVFELDRQSSMALLKPPLMTYSEMHLPLPSSDRLWLAKSATAWKAAYLENAWDARKRPSAIDCLLDLDHLAQHDSASKTYLHMMWGMVWEFRQISSLGARSPAKGHNSLILSSRYQELTKQIEDFHVSSPPMTKTAEITMELMLLHLNAPLDDIQLFAGIEGQEEARSAYPSLRDWTKTVLARQALWHAGQILRAAESLPKGLLCNFNAIAVYHAGLILWGYGFLRRSAAEKSTPSDAPQAAVVLNGDDTLSARRFITMDRGFPSIRTTKSKDTIQLSNVGAVMDGLVQLLLAPYGSVEESCPPLVGNLVQLLEGLRPGTR</sequence>
<comment type="caution">
    <text evidence="1">The sequence shown here is derived from an EMBL/GenBank/DDBJ whole genome shotgun (WGS) entry which is preliminary data.</text>
</comment>
<dbReference type="Proteomes" id="UP000799754">
    <property type="component" value="Unassembled WGS sequence"/>
</dbReference>
<dbReference type="EMBL" id="MU006702">
    <property type="protein sequence ID" value="KAF2632875.1"/>
    <property type="molecule type" value="Genomic_DNA"/>
</dbReference>
<accession>A0ACB6SH08</accession>
<protein>
    <submittedName>
        <fullName evidence="1">Uncharacterized protein</fullName>
    </submittedName>
</protein>
<gene>
    <name evidence="1" type="ORF">BU25DRAFT_85054</name>
</gene>